<dbReference type="SMART" id="SM00751">
    <property type="entry name" value="BSD"/>
    <property type="match status" value="1"/>
</dbReference>
<protein>
    <recommendedName>
        <fullName evidence="2">BSD domain-containing protein</fullName>
    </recommendedName>
</protein>
<dbReference type="OrthoDB" id="73788at2759"/>
<feature type="compositionally biased region" description="Basic and acidic residues" evidence="1">
    <location>
        <begin position="309"/>
        <end position="324"/>
    </location>
</feature>
<dbReference type="InterPro" id="IPR051494">
    <property type="entry name" value="BSD_domain-containing"/>
</dbReference>
<dbReference type="HOGENOM" id="CLU_774258_0_0_1"/>
<feature type="region of interest" description="Disordered" evidence="1">
    <location>
        <begin position="280"/>
        <end position="358"/>
    </location>
</feature>
<dbReference type="KEGG" id="spaa:SPAPADRAFT_61723"/>
<dbReference type="Proteomes" id="UP000000709">
    <property type="component" value="Unassembled WGS sequence"/>
</dbReference>
<gene>
    <name evidence="3" type="ORF">SPAPADRAFT_61723</name>
</gene>
<feature type="compositionally biased region" description="Acidic residues" evidence="1">
    <location>
        <begin position="346"/>
        <end position="358"/>
    </location>
</feature>
<sequence>MYTFDALVPEEPSQEESNEHVESKTEEAIEKLQEDIDKVYNSIQDKFQGLWSTTAKSAGEIQEKYKLDEYKQNLINQLNTTRESIKGSTPSAAISENLKSIEEQVKNIKLDGVKQELDVLSTQANHALDALDSQLEKVENVAGKYLSSFASYFTKNVISITPETTPQPEPAKEEVLFSSPLTNNYGTSRYDNDLFKLHTSKQYFLSNELDKAAEIEKFKADEKTKVISDLLEKYPNTLTKTMNELVPVEISYNLFWYRYFKNEDKLKDLEQKRKALLKEEEVELSEDKDEEEDEEFTWDDDEDFEEADDKLKESPVKVEPEDTKITTPTKPAQKTESNPAAKSEPEDADSEEEDDDWE</sequence>
<dbReference type="InterPro" id="IPR005607">
    <property type="entry name" value="BSD_dom"/>
</dbReference>
<dbReference type="GO" id="GO:0005737">
    <property type="term" value="C:cytoplasm"/>
    <property type="evidence" value="ECO:0007669"/>
    <property type="project" value="TreeGrafter"/>
</dbReference>
<feature type="domain" description="BSD" evidence="2">
    <location>
        <begin position="214"/>
        <end position="267"/>
    </location>
</feature>
<evidence type="ECO:0000256" key="1">
    <source>
        <dbReference type="SAM" id="MobiDB-lite"/>
    </source>
</evidence>
<dbReference type="Pfam" id="PF03909">
    <property type="entry name" value="BSD"/>
    <property type="match status" value="1"/>
</dbReference>
<dbReference type="InParanoid" id="G3AP90"/>
<evidence type="ECO:0000313" key="4">
    <source>
        <dbReference type="Proteomes" id="UP000000709"/>
    </source>
</evidence>
<evidence type="ECO:0000313" key="3">
    <source>
        <dbReference type="EMBL" id="EGW32661.1"/>
    </source>
</evidence>
<dbReference type="Gene3D" id="1.20.120.20">
    <property type="entry name" value="Apolipoprotein"/>
    <property type="match status" value="1"/>
</dbReference>
<reference evidence="3 4" key="1">
    <citation type="journal article" date="2011" name="Proc. Natl. Acad. Sci. U.S.A.">
        <title>Comparative genomics of xylose-fermenting fungi for enhanced biofuel production.</title>
        <authorList>
            <person name="Wohlbach D.J."/>
            <person name="Kuo A."/>
            <person name="Sato T.K."/>
            <person name="Potts K.M."/>
            <person name="Salamov A.A."/>
            <person name="LaButti K.M."/>
            <person name="Sun H."/>
            <person name="Clum A."/>
            <person name="Pangilinan J.L."/>
            <person name="Lindquist E.A."/>
            <person name="Lucas S."/>
            <person name="Lapidus A."/>
            <person name="Jin M."/>
            <person name="Gunawan C."/>
            <person name="Balan V."/>
            <person name="Dale B.E."/>
            <person name="Jeffries T.W."/>
            <person name="Zinkel R."/>
            <person name="Barry K.W."/>
            <person name="Grigoriev I.V."/>
            <person name="Gasch A.P."/>
        </authorList>
    </citation>
    <scope>NUCLEOTIDE SEQUENCE [LARGE SCALE GENOMIC DNA]</scope>
    <source>
        <strain evidence="4">NRRL Y-27907 / 11-Y1</strain>
    </source>
</reference>
<dbReference type="PROSITE" id="PS50858">
    <property type="entry name" value="BSD"/>
    <property type="match status" value="1"/>
</dbReference>
<proteinExistence type="predicted"/>
<feature type="compositionally biased region" description="Acidic residues" evidence="1">
    <location>
        <begin position="280"/>
        <end position="308"/>
    </location>
</feature>
<dbReference type="OMA" id="LFWYRYF"/>
<dbReference type="eggNOG" id="KOG2690">
    <property type="taxonomic scope" value="Eukaryota"/>
</dbReference>
<accession>G3AP90</accession>
<feature type="region of interest" description="Disordered" evidence="1">
    <location>
        <begin position="1"/>
        <end position="22"/>
    </location>
</feature>
<organism evidence="4">
    <name type="scientific">Spathaspora passalidarum (strain NRRL Y-27907 / 11-Y1)</name>
    <dbReference type="NCBI Taxonomy" id="619300"/>
    <lineage>
        <taxon>Eukaryota</taxon>
        <taxon>Fungi</taxon>
        <taxon>Dikarya</taxon>
        <taxon>Ascomycota</taxon>
        <taxon>Saccharomycotina</taxon>
        <taxon>Pichiomycetes</taxon>
        <taxon>Debaryomycetaceae</taxon>
        <taxon>Spathaspora</taxon>
    </lineage>
</organism>
<dbReference type="PANTHER" id="PTHR16019:SF5">
    <property type="entry name" value="BSD DOMAIN-CONTAINING PROTEIN 1"/>
    <property type="match status" value="1"/>
</dbReference>
<dbReference type="RefSeq" id="XP_007375937.1">
    <property type="nucleotide sequence ID" value="XM_007375875.1"/>
</dbReference>
<dbReference type="SUPFAM" id="SSF140383">
    <property type="entry name" value="BSD domain-like"/>
    <property type="match status" value="1"/>
</dbReference>
<name>G3AP90_SPAPN</name>
<dbReference type="Gene3D" id="1.10.3970.10">
    <property type="entry name" value="BSD domain"/>
    <property type="match status" value="1"/>
</dbReference>
<feature type="compositionally biased region" description="Polar residues" evidence="1">
    <location>
        <begin position="325"/>
        <end position="340"/>
    </location>
</feature>
<dbReference type="AlphaFoldDB" id="G3AP90"/>
<dbReference type="PANTHER" id="PTHR16019">
    <property type="entry name" value="SYNAPSE-ASSOCIATED PROTEIN"/>
    <property type="match status" value="1"/>
</dbReference>
<dbReference type="GeneID" id="18874022"/>
<keyword evidence="4" id="KW-1185">Reference proteome</keyword>
<dbReference type="InterPro" id="IPR035925">
    <property type="entry name" value="BSD_dom_sf"/>
</dbReference>
<evidence type="ECO:0000259" key="2">
    <source>
        <dbReference type="PROSITE" id="PS50858"/>
    </source>
</evidence>
<dbReference type="EMBL" id="GL996502">
    <property type="protein sequence ID" value="EGW32661.1"/>
    <property type="molecule type" value="Genomic_DNA"/>
</dbReference>